<feature type="domain" description="ATP-grasp" evidence="5">
    <location>
        <begin position="326"/>
        <end position="552"/>
    </location>
</feature>
<dbReference type="EMBL" id="ML979011">
    <property type="protein sequence ID" value="KAF1923046.1"/>
    <property type="molecule type" value="Genomic_DNA"/>
</dbReference>
<dbReference type="GO" id="GO:0016874">
    <property type="term" value="F:ligase activity"/>
    <property type="evidence" value="ECO:0007669"/>
    <property type="project" value="UniProtKB-KW"/>
</dbReference>
<dbReference type="InterPro" id="IPR011761">
    <property type="entry name" value="ATP-grasp"/>
</dbReference>
<evidence type="ECO:0000313" key="7">
    <source>
        <dbReference type="Proteomes" id="UP000800082"/>
    </source>
</evidence>
<accession>A0A6A5R8L7</accession>
<gene>
    <name evidence="6" type="ORF">M421DRAFT_96423</name>
</gene>
<keyword evidence="3 4" id="KW-0067">ATP-binding</keyword>
<sequence length="659" mass="73493">MPNIITAQRAGESSEARFEFSWRDDSTTDTSSSTSWQTVFLCYRQISTSPDFVWPKNTRDVRLSIESSASERHEIDSRDFGSTAALHLVISALSAAFERESGSVLGLIIPAVAGYIVRSDIIPLRLVNCLLVEKAVSFAQPHQRYAGKRVNIEELRLPDAFAASAAGLLLKQDDSASTVTYESLSRSLNVALRNRLSFPWLSAQEPKRKTLVLVEGGRSGPENGGTGETIYTAAYALGIDIVVFDNPGHWMDDPRYAHWCKQFVSFELLLQPPDDFPNRIVEAVRSLQYPIDGIVTFCDHYKAPVAEAALQLSLPTYSPDAYDIATDKFKTSILEGHHAYRASSVEEAHAIVQKHRLPFPLIIKPCNGFLSEGVCRVENLGHLEIGVQAINTDRHGKEFVIEKYCEGPELDANFVLCNGALLFFEASDDFPKSADVNGQGNVKTFIELANVLPSKLPERELTVLRDSLHRSLLRMGFQDGFYHLEARMENSSMEYAIKDGVFDLVERAVPVEEAPSAWLIEVNPRPPGIQESSAVKFTYGIDYFGLGLLFALDEKDRVKQLAHPFEQGAQYWCEMVFIPVEHGGVYESGDVCAELFERRPDLADHVSECFCFLKKGATLSVTGGVNAWVAYFIVYSRKSRAHVLEVGETIRREVRFSIV</sequence>
<dbReference type="Gene3D" id="3.30.1490.20">
    <property type="entry name" value="ATP-grasp fold, A domain"/>
    <property type="match status" value="1"/>
</dbReference>
<dbReference type="GeneID" id="54356058"/>
<keyword evidence="2 4" id="KW-0547">Nucleotide-binding</keyword>
<dbReference type="InterPro" id="IPR041472">
    <property type="entry name" value="BL00235/CARNS1_N"/>
</dbReference>
<evidence type="ECO:0000256" key="4">
    <source>
        <dbReference type="PROSITE-ProRule" id="PRU00409"/>
    </source>
</evidence>
<dbReference type="PANTHER" id="PTHR43585">
    <property type="entry name" value="FUMIPYRROLE BIOSYNTHESIS PROTEIN C"/>
    <property type="match status" value="1"/>
</dbReference>
<dbReference type="InterPro" id="IPR052032">
    <property type="entry name" value="ATP-dep_AA_Ligase"/>
</dbReference>
<dbReference type="GO" id="GO:0046872">
    <property type="term" value="F:metal ion binding"/>
    <property type="evidence" value="ECO:0007669"/>
    <property type="project" value="InterPro"/>
</dbReference>
<dbReference type="Proteomes" id="UP000800082">
    <property type="component" value="Unassembled WGS sequence"/>
</dbReference>
<dbReference type="PANTHER" id="PTHR43585:SF2">
    <property type="entry name" value="ATP-GRASP ENZYME FSQD"/>
    <property type="match status" value="1"/>
</dbReference>
<dbReference type="Pfam" id="PF18130">
    <property type="entry name" value="ATPgrasp_N"/>
    <property type="match status" value="1"/>
</dbReference>
<reference evidence="6" key="1">
    <citation type="journal article" date="2020" name="Stud. Mycol.">
        <title>101 Dothideomycetes genomes: a test case for predicting lifestyles and emergence of pathogens.</title>
        <authorList>
            <person name="Haridas S."/>
            <person name="Albert R."/>
            <person name="Binder M."/>
            <person name="Bloem J."/>
            <person name="Labutti K."/>
            <person name="Salamov A."/>
            <person name="Andreopoulos B."/>
            <person name="Baker S."/>
            <person name="Barry K."/>
            <person name="Bills G."/>
            <person name="Bluhm B."/>
            <person name="Cannon C."/>
            <person name="Castanera R."/>
            <person name="Culley D."/>
            <person name="Daum C."/>
            <person name="Ezra D."/>
            <person name="Gonzalez J."/>
            <person name="Henrissat B."/>
            <person name="Kuo A."/>
            <person name="Liang C."/>
            <person name="Lipzen A."/>
            <person name="Lutzoni F."/>
            <person name="Magnuson J."/>
            <person name="Mondo S."/>
            <person name="Nolan M."/>
            <person name="Ohm R."/>
            <person name="Pangilinan J."/>
            <person name="Park H.-J."/>
            <person name="Ramirez L."/>
            <person name="Alfaro M."/>
            <person name="Sun H."/>
            <person name="Tritt A."/>
            <person name="Yoshinaga Y."/>
            <person name="Zwiers L.-H."/>
            <person name="Turgeon B."/>
            <person name="Goodwin S."/>
            <person name="Spatafora J."/>
            <person name="Crous P."/>
            <person name="Grigoriev I."/>
        </authorList>
    </citation>
    <scope>NUCLEOTIDE SEQUENCE</scope>
    <source>
        <strain evidence="6">CBS 183.55</strain>
    </source>
</reference>
<dbReference type="GO" id="GO:0005524">
    <property type="term" value="F:ATP binding"/>
    <property type="evidence" value="ECO:0007669"/>
    <property type="project" value="UniProtKB-UniRule"/>
</dbReference>
<dbReference type="InterPro" id="IPR013815">
    <property type="entry name" value="ATP_grasp_subdomain_1"/>
</dbReference>
<evidence type="ECO:0000256" key="3">
    <source>
        <dbReference type="ARBA" id="ARBA00022840"/>
    </source>
</evidence>
<keyword evidence="1" id="KW-0436">Ligase</keyword>
<dbReference type="Gene3D" id="3.40.50.20">
    <property type="match status" value="1"/>
</dbReference>
<keyword evidence="7" id="KW-1185">Reference proteome</keyword>
<dbReference type="OrthoDB" id="434648at2759"/>
<evidence type="ECO:0000259" key="5">
    <source>
        <dbReference type="PROSITE" id="PS50975"/>
    </source>
</evidence>
<dbReference type="SUPFAM" id="SSF56059">
    <property type="entry name" value="Glutathione synthetase ATP-binding domain-like"/>
    <property type="match status" value="1"/>
</dbReference>
<evidence type="ECO:0000256" key="2">
    <source>
        <dbReference type="ARBA" id="ARBA00022741"/>
    </source>
</evidence>
<name>A0A6A5R8L7_9PLEO</name>
<evidence type="ECO:0000313" key="6">
    <source>
        <dbReference type="EMBL" id="KAF1923046.1"/>
    </source>
</evidence>
<dbReference type="AlphaFoldDB" id="A0A6A5R8L7"/>
<dbReference type="Gene3D" id="3.30.470.20">
    <property type="entry name" value="ATP-grasp fold, B domain"/>
    <property type="match status" value="1"/>
</dbReference>
<evidence type="ECO:0000256" key="1">
    <source>
        <dbReference type="ARBA" id="ARBA00022598"/>
    </source>
</evidence>
<protein>
    <recommendedName>
        <fullName evidence="5">ATP-grasp domain-containing protein</fullName>
    </recommendedName>
</protein>
<dbReference type="PROSITE" id="PS50975">
    <property type="entry name" value="ATP_GRASP"/>
    <property type="match status" value="1"/>
</dbReference>
<dbReference type="Pfam" id="PF13535">
    <property type="entry name" value="ATP-grasp_4"/>
    <property type="match status" value="1"/>
</dbReference>
<organism evidence="6 7">
    <name type="scientific">Didymella exigua CBS 183.55</name>
    <dbReference type="NCBI Taxonomy" id="1150837"/>
    <lineage>
        <taxon>Eukaryota</taxon>
        <taxon>Fungi</taxon>
        <taxon>Dikarya</taxon>
        <taxon>Ascomycota</taxon>
        <taxon>Pezizomycotina</taxon>
        <taxon>Dothideomycetes</taxon>
        <taxon>Pleosporomycetidae</taxon>
        <taxon>Pleosporales</taxon>
        <taxon>Pleosporineae</taxon>
        <taxon>Didymellaceae</taxon>
        <taxon>Didymella</taxon>
    </lineage>
</organism>
<dbReference type="RefSeq" id="XP_033443299.1">
    <property type="nucleotide sequence ID" value="XM_033598391.1"/>
</dbReference>
<proteinExistence type="predicted"/>